<evidence type="ECO:0000256" key="3">
    <source>
        <dbReference type="ARBA" id="ARBA00018689"/>
    </source>
</evidence>
<keyword evidence="5" id="KW-0698">rRNA processing</keyword>
<dbReference type="GeneID" id="110234318"/>
<dbReference type="Proteomes" id="UP000887567">
    <property type="component" value="Unplaced"/>
</dbReference>
<sequence length="290" mass="33888">MPPIQQQRNRKNSKKNPETSSQVKKRKKSFKNQLRDVQRLLRQKDIPATVRVAQERMLNMLKENLTESAKQQKEKKMSKKYKMVKFFEKRKISRMYKSCTNELTQCKDKQQREELEDRLKLLKQQWNYITYFPKDEKYISLFPPTPCTNKATLDSQEEILKLINDKIAKDEIEDTSDMILHSPRDKKKMKGKSVGKEIRLSSQQDNQEQEDEPTSVQSPIDDFFIDTTPSKIVNSPTKNDQEQAESGPSESLSSDKFGATHKGLKRLKGEREIAAAKKNKKNKTKVKPYS</sequence>
<feature type="compositionally biased region" description="Basic residues" evidence="8">
    <location>
        <begin position="277"/>
        <end position="290"/>
    </location>
</feature>
<dbReference type="InterPro" id="IPR050786">
    <property type="entry name" value="EFG1_rRNA-proc"/>
</dbReference>
<dbReference type="OrthoDB" id="47732at2759"/>
<protein>
    <recommendedName>
        <fullName evidence="3">rRNA-processing protein EFG1</fullName>
    </recommendedName>
    <alternativeName>
        <fullName evidence="4">rRNA-processing protein efg1</fullName>
    </alternativeName>
</protein>
<evidence type="ECO:0000256" key="7">
    <source>
        <dbReference type="ARBA" id="ARBA00023242"/>
    </source>
</evidence>
<feature type="region of interest" description="Disordered" evidence="8">
    <location>
        <begin position="174"/>
        <end position="290"/>
    </location>
</feature>
<evidence type="ECO:0000256" key="5">
    <source>
        <dbReference type="ARBA" id="ARBA00022552"/>
    </source>
</evidence>
<dbReference type="Pfam" id="PF10153">
    <property type="entry name" value="Efg1"/>
    <property type="match status" value="1"/>
</dbReference>
<dbReference type="GO" id="GO:0030688">
    <property type="term" value="C:preribosome, small subunit precursor"/>
    <property type="evidence" value="ECO:0007669"/>
    <property type="project" value="TreeGrafter"/>
</dbReference>
<dbReference type="GO" id="GO:0000462">
    <property type="term" value="P:maturation of SSU-rRNA from tricistronic rRNA transcript (SSU-rRNA, 5.8S rRNA, LSU-rRNA)"/>
    <property type="evidence" value="ECO:0007669"/>
    <property type="project" value="TreeGrafter"/>
</dbReference>
<dbReference type="AlphaFoldDB" id="A0A913WX19"/>
<evidence type="ECO:0000256" key="2">
    <source>
        <dbReference type="ARBA" id="ARBA00006916"/>
    </source>
</evidence>
<evidence type="ECO:0000313" key="10">
    <source>
        <dbReference type="Proteomes" id="UP000887567"/>
    </source>
</evidence>
<dbReference type="InterPro" id="IPR019310">
    <property type="entry name" value="Efg1"/>
</dbReference>
<evidence type="ECO:0000256" key="1">
    <source>
        <dbReference type="ARBA" id="ARBA00004604"/>
    </source>
</evidence>
<dbReference type="PANTHER" id="PTHR33911:SF1">
    <property type="entry name" value="RRNA-PROCESSING PROTEIN EFG1"/>
    <property type="match status" value="1"/>
</dbReference>
<keyword evidence="6" id="KW-0175">Coiled coil</keyword>
<feature type="compositionally biased region" description="Polar residues" evidence="8">
    <location>
        <begin position="227"/>
        <end position="254"/>
    </location>
</feature>
<feature type="compositionally biased region" description="Basic residues" evidence="8">
    <location>
        <begin position="184"/>
        <end position="193"/>
    </location>
</feature>
<dbReference type="PANTHER" id="PTHR33911">
    <property type="entry name" value="RRNA-PROCESSING PROTEIN EFG1"/>
    <property type="match status" value="1"/>
</dbReference>
<evidence type="ECO:0000256" key="6">
    <source>
        <dbReference type="ARBA" id="ARBA00023054"/>
    </source>
</evidence>
<evidence type="ECO:0000313" key="9">
    <source>
        <dbReference type="EnsemblMetazoa" id="XP_020895346.1"/>
    </source>
</evidence>
<evidence type="ECO:0000256" key="4">
    <source>
        <dbReference type="ARBA" id="ARBA00019827"/>
    </source>
</evidence>
<dbReference type="KEGG" id="epa:110234318"/>
<organism evidence="9 10">
    <name type="scientific">Exaiptasia diaphana</name>
    <name type="common">Tropical sea anemone</name>
    <name type="synonym">Aiptasia pulchella</name>
    <dbReference type="NCBI Taxonomy" id="2652724"/>
    <lineage>
        <taxon>Eukaryota</taxon>
        <taxon>Metazoa</taxon>
        <taxon>Cnidaria</taxon>
        <taxon>Anthozoa</taxon>
        <taxon>Hexacorallia</taxon>
        <taxon>Actiniaria</taxon>
        <taxon>Aiptasiidae</taxon>
        <taxon>Exaiptasia</taxon>
    </lineage>
</organism>
<comment type="similarity">
    <text evidence="2">Belongs to the EFG1 family.</text>
</comment>
<dbReference type="GO" id="GO:0005730">
    <property type="term" value="C:nucleolus"/>
    <property type="evidence" value="ECO:0007669"/>
    <property type="project" value="UniProtKB-SubCell"/>
</dbReference>
<accession>A0A913WX19</accession>
<keyword evidence="10" id="KW-1185">Reference proteome</keyword>
<feature type="region of interest" description="Disordered" evidence="8">
    <location>
        <begin position="1"/>
        <end position="38"/>
    </location>
</feature>
<dbReference type="EnsemblMetazoa" id="XM_021039687.2">
    <property type="protein sequence ID" value="XP_020895346.1"/>
    <property type="gene ID" value="LOC110234318"/>
</dbReference>
<proteinExistence type="inferred from homology"/>
<name>A0A913WX19_EXADI</name>
<reference evidence="9" key="1">
    <citation type="submission" date="2022-11" db="UniProtKB">
        <authorList>
            <consortium name="EnsemblMetazoa"/>
        </authorList>
    </citation>
    <scope>IDENTIFICATION</scope>
</reference>
<comment type="subcellular location">
    <subcellularLocation>
        <location evidence="1">Nucleus</location>
        <location evidence="1">Nucleolus</location>
    </subcellularLocation>
</comment>
<keyword evidence="7" id="KW-0539">Nucleus</keyword>
<evidence type="ECO:0000256" key="8">
    <source>
        <dbReference type="SAM" id="MobiDB-lite"/>
    </source>
</evidence>
<dbReference type="RefSeq" id="XP_020895346.1">
    <property type="nucleotide sequence ID" value="XM_021039687.2"/>
</dbReference>
<dbReference type="OMA" id="HERICQA"/>